<comment type="caution">
    <text evidence="1">The sequence shown here is derived from an EMBL/GenBank/DDBJ whole genome shotgun (WGS) entry which is preliminary data.</text>
</comment>
<organism evidence="1 2">
    <name type="scientific">Symbiodinium pilosum</name>
    <name type="common">Dinoflagellate</name>
    <dbReference type="NCBI Taxonomy" id="2952"/>
    <lineage>
        <taxon>Eukaryota</taxon>
        <taxon>Sar</taxon>
        <taxon>Alveolata</taxon>
        <taxon>Dinophyceae</taxon>
        <taxon>Suessiales</taxon>
        <taxon>Symbiodiniaceae</taxon>
        <taxon>Symbiodinium</taxon>
    </lineage>
</organism>
<dbReference type="Proteomes" id="UP000649617">
    <property type="component" value="Unassembled WGS sequence"/>
</dbReference>
<dbReference type="AlphaFoldDB" id="A0A812Q115"/>
<accession>A0A812Q115</accession>
<reference evidence="1" key="1">
    <citation type="submission" date="2021-02" db="EMBL/GenBank/DDBJ databases">
        <authorList>
            <person name="Dougan E. K."/>
            <person name="Rhodes N."/>
            <person name="Thang M."/>
            <person name="Chan C."/>
        </authorList>
    </citation>
    <scope>NUCLEOTIDE SEQUENCE</scope>
</reference>
<evidence type="ECO:0000313" key="2">
    <source>
        <dbReference type="Proteomes" id="UP000649617"/>
    </source>
</evidence>
<dbReference type="EMBL" id="CAJNIZ010015313">
    <property type="protein sequence ID" value="CAE7372090.1"/>
    <property type="molecule type" value="Genomic_DNA"/>
</dbReference>
<evidence type="ECO:0000313" key="1">
    <source>
        <dbReference type="EMBL" id="CAE7372090.1"/>
    </source>
</evidence>
<proteinExistence type="predicted"/>
<feature type="non-terminal residue" evidence="1">
    <location>
        <position position="71"/>
    </location>
</feature>
<dbReference type="Pfam" id="PF13646">
    <property type="entry name" value="HEAT_2"/>
    <property type="match status" value="1"/>
</dbReference>
<protein>
    <recommendedName>
        <fullName evidence="3">HEAT repeat domain-containing protein</fullName>
    </recommendedName>
</protein>
<dbReference type="OrthoDB" id="10428199at2759"/>
<sequence length="71" mass="7843">AIRKMSQRGDTDLEEALLRYAGHEDLEVRRTVVELLAIVATSGSRSEAFLRSLVEDEELGSTASSALRRIP</sequence>
<gene>
    <name evidence="1" type="ORF">SPIL2461_LOCUS9023</name>
</gene>
<evidence type="ECO:0008006" key="3">
    <source>
        <dbReference type="Google" id="ProtNLM"/>
    </source>
</evidence>
<name>A0A812Q115_SYMPI</name>
<keyword evidence="2" id="KW-1185">Reference proteome</keyword>